<dbReference type="AlphaFoldDB" id="A0A143C7A5"/>
<keyword evidence="2" id="KW-1185">Reference proteome</keyword>
<dbReference type="Proteomes" id="UP000076096">
    <property type="component" value="Chromosome"/>
</dbReference>
<dbReference type="RefSeq" id="WP_062929500.1">
    <property type="nucleotide sequence ID" value="NZ_CP015098.1"/>
</dbReference>
<proteinExistence type="predicted"/>
<dbReference type="KEGG" id="stsi:A4E84_29850"/>
<gene>
    <name evidence="1" type="ORF">A4E84_29850</name>
</gene>
<dbReference type="STRING" id="1783515.A4E84_29850"/>
<accession>A0A143C7A5</accession>
<evidence type="ECO:0000313" key="2">
    <source>
        <dbReference type="Proteomes" id="UP000076096"/>
    </source>
</evidence>
<protein>
    <submittedName>
        <fullName evidence="1">Uncharacterized protein</fullName>
    </submittedName>
</protein>
<evidence type="ECO:0000313" key="1">
    <source>
        <dbReference type="EMBL" id="AMW13332.1"/>
    </source>
</evidence>
<reference evidence="2" key="1">
    <citation type="submission" date="2016-04" db="EMBL/GenBank/DDBJ databases">
        <authorList>
            <person name="Zhang B."/>
        </authorList>
    </citation>
    <scope>NUCLEOTIDE SEQUENCE [LARGE SCALE GENOMIC DNA]</scope>
    <source>
        <strain evidence="2">S10</strain>
    </source>
</reference>
<name>A0A143C7A5_9ACTN</name>
<organism evidence="1 2">
    <name type="scientific">Streptomyces qaidamensis</name>
    <dbReference type="NCBI Taxonomy" id="1783515"/>
    <lineage>
        <taxon>Bacteria</taxon>
        <taxon>Bacillati</taxon>
        <taxon>Actinomycetota</taxon>
        <taxon>Actinomycetes</taxon>
        <taxon>Kitasatosporales</taxon>
        <taxon>Streptomycetaceae</taxon>
        <taxon>Streptomyces</taxon>
        <taxon>Streptomyces aurantiacus group</taxon>
    </lineage>
</organism>
<sequence length="83" mass="9404">MSIFDDVIVGYGPEQIEDIEVHERPDGSSVIETVTCRPVRVWEKRRDGSLVELHDEAADAALDAFWAAVDNDEINDDDMENDR</sequence>
<dbReference type="EMBL" id="CP015098">
    <property type="protein sequence ID" value="AMW13332.1"/>
    <property type="molecule type" value="Genomic_DNA"/>
</dbReference>